<evidence type="ECO:0000259" key="4">
    <source>
        <dbReference type="Pfam" id="PF04909"/>
    </source>
</evidence>
<feature type="domain" description="Amidohydrolase-related" evidence="4">
    <location>
        <begin position="157"/>
        <end position="389"/>
    </location>
</feature>
<gene>
    <name evidence="5" type="ORF">EWM64_g6060</name>
</gene>
<sequence>MASRIPKLLVDIHTHVYLPRYASVLRSREVAPRILSRTTASGQTEERLLILDNEPSGGRPVGPQYWDRDEKLRFMDKHGIDISIVSMANPWLDFLPYKSALDLSTNLNADLQTYCSTSPSLTSVEPSLNRLYALGLIPLVNDTPADTLVPFIRNLSANHPHIRGIILGTRGRGKGLDEPELEEMWGALEETGLVVFLHPHYGVGGGENVWGERENGHVLPLALGFPFETTAAVTRLILSGLLDRHPNMRILLAHAGAALPLLSSRLASCITHDPLVAHRLQHDARYYLGKLYYDAVAYGAAELGFVSAVIGRAEREGTTREEEGDAERGSTRIMFGTDHPFFPPIGEEGGDQKWQSVLDNLDAVQGVAKWSGEAKDGVKGGNALRLFGLI</sequence>
<comment type="similarity">
    <text evidence="3">Belongs to the metallo-dependent hydrolases superfamily.</text>
</comment>
<dbReference type="EMBL" id="SFCI01000783">
    <property type="protein sequence ID" value="TFY77957.1"/>
    <property type="molecule type" value="Genomic_DNA"/>
</dbReference>
<keyword evidence="1 3" id="KW-0210">Decarboxylase</keyword>
<proteinExistence type="inferred from homology"/>
<dbReference type="InterPro" id="IPR032466">
    <property type="entry name" value="Metal_Hydrolase"/>
</dbReference>
<evidence type="ECO:0000313" key="5">
    <source>
        <dbReference type="EMBL" id="TFY77957.1"/>
    </source>
</evidence>
<dbReference type="GO" id="GO:0005829">
    <property type="term" value="C:cytosol"/>
    <property type="evidence" value="ECO:0007669"/>
    <property type="project" value="TreeGrafter"/>
</dbReference>
<comment type="caution">
    <text evidence="5">The sequence shown here is derived from an EMBL/GenBank/DDBJ whole genome shotgun (WGS) entry which is preliminary data.</text>
</comment>
<dbReference type="Gene3D" id="3.20.20.140">
    <property type="entry name" value="Metal-dependent hydrolases"/>
    <property type="match status" value="1"/>
</dbReference>
<dbReference type="AlphaFoldDB" id="A0A4Y9ZV81"/>
<evidence type="ECO:0000256" key="1">
    <source>
        <dbReference type="ARBA" id="ARBA00022793"/>
    </source>
</evidence>
<dbReference type="InterPro" id="IPR006680">
    <property type="entry name" value="Amidohydro-rel"/>
</dbReference>
<name>A0A4Y9ZV81_9AGAM</name>
<evidence type="ECO:0000256" key="2">
    <source>
        <dbReference type="ARBA" id="ARBA00023239"/>
    </source>
</evidence>
<keyword evidence="6" id="KW-1185">Reference proteome</keyword>
<evidence type="ECO:0000256" key="3">
    <source>
        <dbReference type="RuleBase" id="RU366045"/>
    </source>
</evidence>
<protein>
    <recommendedName>
        <fullName evidence="4">Amidohydrolase-related domain-containing protein</fullName>
    </recommendedName>
</protein>
<keyword evidence="2 3" id="KW-0456">Lyase</keyword>
<dbReference type="Proteomes" id="UP000298061">
    <property type="component" value="Unassembled WGS sequence"/>
</dbReference>
<dbReference type="SUPFAM" id="SSF51556">
    <property type="entry name" value="Metallo-dependent hydrolases"/>
    <property type="match status" value="1"/>
</dbReference>
<dbReference type="STRING" id="135208.A0A4Y9ZV81"/>
<evidence type="ECO:0000313" key="6">
    <source>
        <dbReference type="Proteomes" id="UP000298061"/>
    </source>
</evidence>
<dbReference type="InterPro" id="IPR032465">
    <property type="entry name" value="ACMSD"/>
</dbReference>
<dbReference type="GO" id="GO:0016831">
    <property type="term" value="F:carboxy-lyase activity"/>
    <property type="evidence" value="ECO:0007669"/>
    <property type="project" value="UniProtKB-KW"/>
</dbReference>
<dbReference type="OrthoDB" id="191270at2759"/>
<dbReference type="Pfam" id="PF04909">
    <property type="entry name" value="Amidohydro_2"/>
    <property type="match status" value="1"/>
</dbReference>
<accession>A0A4Y9ZV81</accession>
<organism evidence="5 6">
    <name type="scientific">Hericium alpestre</name>
    <dbReference type="NCBI Taxonomy" id="135208"/>
    <lineage>
        <taxon>Eukaryota</taxon>
        <taxon>Fungi</taxon>
        <taxon>Dikarya</taxon>
        <taxon>Basidiomycota</taxon>
        <taxon>Agaricomycotina</taxon>
        <taxon>Agaricomycetes</taxon>
        <taxon>Russulales</taxon>
        <taxon>Hericiaceae</taxon>
        <taxon>Hericium</taxon>
    </lineage>
</organism>
<dbReference type="GO" id="GO:0016787">
    <property type="term" value="F:hydrolase activity"/>
    <property type="evidence" value="ECO:0007669"/>
    <property type="project" value="InterPro"/>
</dbReference>
<reference evidence="5 6" key="1">
    <citation type="submission" date="2019-02" db="EMBL/GenBank/DDBJ databases">
        <title>Genome sequencing of the rare red list fungi Hericium alpestre (H. flagellum).</title>
        <authorList>
            <person name="Buettner E."/>
            <person name="Kellner H."/>
        </authorList>
    </citation>
    <scope>NUCLEOTIDE SEQUENCE [LARGE SCALE GENOMIC DNA]</scope>
    <source>
        <strain evidence="5 6">DSM 108284</strain>
    </source>
</reference>
<dbReference type="PANTHER" id="PTHR21240:SF28">
    <property type="entry name" value="ISO-OROTATE DECARBOXYLASE (EUROFUNG)"/>
    <property type="match status" value="1"/>
</dbReference>
<dbReference type="GO" id="GO:0019748">
    <property type="term" value="P:secondary metabolic process"/>
    <property type="evidence" value="ECO:0007669"/>
    <property type="project" value="TreeGrafter"/>
</dbReference>
<dbReference type="PANTHER" id="PTHR21240">
    <property type="entry name" value="2-AMINO-3-CARBOXYLMUCONATE-6-SEMIALDEHYDE DECARBOXYLASE"/>
    <property type="match status" value="1"/>
</dbReference>